<evidence type="ECO:0000313" key="1">
    <source>
        <dbReference type="EMBL" id="CAC5424160.1"/>
    </source>
</evidence>
<name>A0A6J8EUL5_MYTCO</name>
<gene>
    <name evidence="1" type="ORF">MCOR_56085</name>
</gene>
<dbReference type="OrthoDB" id="10502902at2759"/>
<evidence type="ECO:0000313" key="2">
    <source>
        <dbReference type="Proteomes" id="UP000507470"/>
    </source>
</evidence>
<reference evidence="1 2" key="1">
    <citation type="submission" date="2020-06" db="EMBL/GenBank/DDBJ databases">
        <authorList>
            <person name="Li R."/>
            <person name="Bekaert M."/>
        </authorList>
    </citation>
    <scope>NUCLEOTIDE SEQUENCE [LARGE SCALE GENOMIC DNA]</scope>
    <source>
        <strain evidence="2">wild</strain>
    </source>
</reference>
<evidence type="ECO:0008006" key="3">
    <source>
        <dbReference type="Google" id="ProtNLM"/>
    </source>
</evidence>
<organism evidence="1 2">
    <name type="scientific">Mytilus coruscus</name>
    <name type="common">Sea mussel</name>
    <dbReference type="NCBI Taxonomy" id="42192"/>
    <lineage>
        <taxon>Eukaryota</taxon>
        <taxon>Metazoa</taxon>
        <taxon>Spiralia</taxon>
        <taxon>Lophotrochozoa</taxon>
        <taxon>Mollusca</taxon>
        <taxon>Bivalvia</taxon>
        <taxon>Autobranchia</taxon>
        <taxon>Pteriomorphia</taxon>
        <taxon>Mytilida</taxon>
        <taxon>Mytiloidea</taxon>
        <taxon>Mytilidae</taxon>
        <taxon>Mytilinae</taxon>
        <taxon>Mytilus</taxon>
    </lineage>
</organism>
<sequence length="180" mass="20949">MTIASSVQKAQLPVTCQLCDEETKINWKCLEIDFLLCDKCKSIHSKVKTQLEHYVINLKDIGQKETILKAKAELSLSMRNMRTPDIVYFAGTKLREFKKIAPKAPAALHITIDHHILVRTIEEDSEHQIEKWTMGSKVLKVFRFDNLRRNLFEMKIKLNTDSHGSIFVVDFEYDRSRGRK</sequence>
<accession>A0A6J8EUL5</accession>
<protein>
    <recommendedName>
        <fullName evidence="3">B box-type domain-containing protein</fullName>
    </recommendedName>
</protein>
<dbReference type="AlphaFoldDB" id="A0A6J8EUL5"/>
<dbReference type="Proteomes" id="UP000507470">
    <property type="component" value="Unassembled WGS sequence"/>
</dbReference>
<dbReference type="EMBL" id="CACVKT020009963">
    <property type="protein sequence ID" value="CAC5424160.1"/>
    <property type="molecule type" value="Genomic_DNA"/>
</dbReference>
<proteinExistence type="predicted"/>
<keyword evidence="2" id="KW-1185">Reference proteome</keyword>